<dbReference type="Proteomes" id="UP000264589">
    <property type="component" value="Unassembled WGS sequence"/>
</dbReference>
<dbReference type="InterPro" id="IPR011042">
    <property type="entry name" value="6-blade_b-propeller_TolB-like"/>
</dbReference>
<dbReference type="EMBL" id="QUQO01000001">
    <property type="protein sequence ID" value="RFB06172.1"/>
    <property type="molecule type" value="Genomic_DNA"/>
</dbReference>
<dbReference type="PANTHER" id="PTHR36842">
    <property type="entry name" value="PROTEIN TOLB HOMOLOG"/>
    <property type="match status" value="1"/>
</dbReference>
<evidence type="ECO:0008006" key="4">
    <source>
        <dbReference type="Google" id="ProtNLM"/>
    </source>
</evidence>
<comment type="similarity">
    <text evidence="1">Belongs to the TolB family.</text>
</comment>
<dbReference type="AlphaFoldDB" id="A0A371RL28"/>
<dbReference type="SUPFAM" id="SSF69304">
    <property type="entry name" value="Tricorn protease N-terminal domain"/>
    <property type="match status" value="2"/>
</dbReference>
<protein>
    <recommendedName>
        <fullName evidence="4">Translocation protein TolB</fullName>
    </recommendedName>
</protein>
<name>A0A371RL28_9PROT</name>
<reference evidence="2 3" key="1">
    <citation type="submission" date="2018-08" db="EMBL/GenBank/DDBJ databases">
        <title>Parvularcula sp. SM1705, isolated from surface water of the South Sea China.</title>
        <authorList>
            <person name="Sun L."/>
        </authorList>
    </citation>
    <scope>NUCLEOTIDE SEQUENCE [LARGE SCALE GENOMIC DNA]</scope>
    <source>
        <strain evidence="2 3">SM1705</strain>
    </source>
</reference>
<comment type="caution">
    <text evidence="2">The sequence shown here is derived from an EMBL/GenBank/DDBJ whole genome shotgun (WGS) entry which is preliminary data.</text>
</comment>
<accession>A0A371RL28</accession>
<sequence>MCGLIFIFAMSLLVGDASLNTEQAYVDVVLYQSRHDGYRNIYAIEPVSGQKVQITSHTSHDAYPHWSSRREEFIFSSERNGWWQLWSLPADTDKTARQLTGPGSWNAYAKWSPDGEQVVFASGRDGKPNIYIMNADGAMQAAAAKTNAADNFPAWSPDGSMVAFSSSRNGALELFIMDTRKWDAFPVAGMPVLGSFPNWSPDGEELVYVSHDTNGKGDISILNLGTGAVSRVIASSEDKNWPTWSPDGGQLAFSLMRDGDWDLFLFDFASQKMIPLVQQPGLDGQASWARLSEEVWQELKISKGR</sequence>
<dbReference type="InterPro" id="IPR011659">
    <property type="entry name" value="WD40"/>
</dbReference>
<gene>
    <name evidence="2" type="ORF">DX908_13385</name>
</gene>
<keyword evidence="3" id="KW-1185">Reference proteome</keyword>
<organism evidence="2 3">
    <name type="scientific">Parvularcula marina</name>
    <dbReference type="NCBI Taxonomy" id="2292771"/>
    <lineage>
        <taxon>Bacteria</taxon>
        <taxon>Pseudomonadati</taxon>
        <taxon>Pseudomonadota</taxon>
        <taxon>Alphaproteobacteria</taxon>
        <taxon>Parvularculales</taxon>
        <taxon>Parvularculaceae</taxon>
        <taxon>Parvularcula</taxon>
    </lineage>
</organism>
<dbReference type="Pfam" id="PF07676">
    <property type="entry name" value="PD40"/>
    <property type="match status" value="3"/>
</dbReference>
<dbReference type="InParanoid" id="A0A371RL28"/>
<dbReference type="Gene3D" id="2.120.10.30">
    <property type="entry name" value="TolB, C-terminal domain"/>
    <property type="match status" value="2"/>
</dbReference>
<evidence type="ECO:0000313" key="2">
    <source>
        <dbReference type="EMBL" id="RFB06172.1"/>
    </source>
</evidence>
<evidence type="ECO:0000313" key="3">
    <source>
        <dbReference type="Proteomes" id="UP000264589"/>
    </source>
</evidence>
<proteinExistence type="inferred from homology"/>
<evidence type="ECO:0000256" key="1">
    <source>
        <dbReference type="ARBA" id="ARBA00009820"/>
    </source>
</evidence>
<dbReference type="PANTHER" id="PTHR36842:SF1">
    <property type="entry name" value="PROTEIN TOLB"/>
    <property type="match status" value="1"/>
</dbReference>